<keyword evidence="2" id="KW-0238">DNA-binding</keyword>
<dbReference type="InterPro" id="IPR020449">
    <property type="entry name" value="Tscrpt_reg_AraC-type_HTH"/>
</dbReference>
<dbReference type="PROSITE" id="PS01124">
    <property type="entry name" value="HTH_ARAC_FAMILY_2"/>
    <property type="match status" value="1"/>
</dbReference>
<sequence length="361" mass="39291">MFPATHFAPVPRRLSANTALGSTTLITITALAGVSGFVRNAFSERLLNSANRAAMLDIEAIEDQNCFIPHLTVTTFADAVAKLSGEPYFTLALAPHLTMASKGCWADYMLAAPTLGRAIERAIGTIGFHSKGDTMSLAVSAGEARLSYASAARVFDGYLHVAIGTVGILLSLCRHFLSAAWRPLRIEFDLARPKHRTAFEDSFDCPVIFDAPSLSLCFEASELARSRAAGHQGWPITVADIARARVECRTLNSVRDVILQQIWTQVQSGEVSVESAACSLDTSVRTLQRELNREGTNFRELANAMRTRRAAELLRDTTSSVTEISAVLGYSAPAHFARAFRKGTGRSPHEFRRHLPSQIAV</sequence>
<evidence type="ECO:0000313" key="6">
    <source>
        <dbReference type="Proteomes" id="UP000464751"/>
    </source>
</evidence>
<keyword evidence="6" id="KW-1185">Reference proteome</keyword>
<organism evidence="5 6">
    <name type="scientific">Ancylobacter pratisalsi</name>
    <dbReference type="NCBI Taxonomy" id="1745854"/>
    <lineage>
        <taxon>Bacteria</taxon>
        <taxon>Pseudomonadati</taxon>
        <taxon>Pseudomonadota</taxon>
        <taxon>Alphaproteobacteria</taxon>
        <taxon>Hyphomicrobiales</taxon>
        <taxon>Xanthobacteraceae</taxon>
        <taxon>Ancylobacter</taxon>
    </lineage>
</organism>
<dbReference type="PRINTS" id="PR00032">
    <property type="entry name" value="HTHARAC"/>
</dbReference>
<dbReference type="Pfam" id="PF12833">
    <property type="entry name" value="HTH_18"/>
    <property type="match status" value="1"/>
</dbReference>
<gene>
    <name evidence="5" type="ORF">G3A50_12975</name>
</gene>
<dbReference type="SUPFAM" id="SSF46689">
    <property type="entry name" value="Homeodomain-like"/>
    <property type="match status" value="1"/>
</dbReference>
<dbReference type="GO" id="GO:0005829">
    <property type="term" value="C:cytosol"/>
    <property type="evidence" value="ECO:0007669"/>
    <property type="project" value="TreeGrafter"/>
</dbReference>
<dbReference type="KEGG" id="apra:G3A50_12975"/>
<name>A0A6P1YP65_9HYPH</name>
<dbReference type="InterPro" id="IPR032687">
    <property type="entry name" value="AraC-type_N"/>
</dbReference>
<evidence type="ECO:0000256" key="1">
    <source>
        <dbReference type="ARBA" id="ARBA00023015"/>
    </source>
</evidence>
<dbReference type="GO" id="GO:0003700">
    <property type="term" value="F:DNA-binding transcription factor activity"/>
    <property type="evidence" value="ECO:0007669"/>
    <property type="project" value="InterPro"/>
</dbReference>
<reference evidence="5 6" key="1">
    <citation type="submission" date="2020-02" db="EMBL/GenBank/DDBJ databases">
        <authorList>
            <person name="Li G."/>
        </authorList>
    </citation>
    <scope>NUCLEOTIDE SEQUENCE [LARGE SCALE GENOMIC DNA]</scope>
    <source>
        <strain evidence="5 6">DSM 102029</strain>
    </source>
</reference>
<dbReference type="GO" id="GO:0000976">
    <property type="term" value="F:transcription cis-regulatory region binding"/>
    <property type="evidence" value="ECO:0007669"/>
    <property type="project" value="TreeGrafter"/>
</dbReference>
<dbReference type="InterPro" id="IPR018060">
    <property type="entry name" value="HTH_AraC"/>
</dbReference>
<dbReference type="PANTHER" id="PTHR47894:SF1">
    <property type="entry name" value="HTH-TYPE TRANSCRIPTIONAL REGULATOR VQSM"/>
    <property type="match status" value="1"/>
</dbReference>
<dbReference type="PANTHER" id="PTHR47894">
    <property type="entry name" value="HTH-TYPE TRANSCRIPTIONAL REGULATOR GADX"/>
    <property type="match status" value="1"/>
</dbReference>
<evidence type="ECO:0000313" key="5">
    <source>
        <dbReference type="EMBL" id="QIB34521.1"/>
    </source>
</evidence>
<dbReference type="InterPro" id="IPR009057">
    <property type="entry name" value="Homeodomain-like_sf"/>
</dbReference>
<feature type="domain" description="HTH araC/xylS-type" evidence="4">
    <location>
        <begin position="256"/>
        <end position="354"/>
    </location>
</feature>
<dbReference type="EMBL" id="CP048630">
    <property type="protein sequence ID" value="QIB34521.1"/>
    <property type="molecule type" value="Genomic_DNA"/>
</dbReference>
<evidence type="ECO:0000259" key="4">
    <source>
        <dbReference type="PROSITE" id="PS01124"/>
    </source>
</evidence>
<evidence type="ECO:0000256" key="2">
    <source>
        <dbReference type="ARBA" id="ARBA00023125"/>
    </source>
</evidence>
<evidence type="ECO:0000256" key="3">
    <source>
        <dbReference type="ARBA" id="ARBA00023163"/>
    </source>
</evidence>
<dbReference type="Pfam" id="PF12625">
    <property type="entry name" value="Arabinose_bd"/>
    <property type="match status" value="1"/>
</dbReference>
<protein>
    <submittedName>
        <fullName evidence="5">AraC family transcriptional regulator</fullName>
    </submittedName>
</protein>
<keyword evidence="1" id="KW-0805">Transcription regulation</keyword>
<dbReference type="Gene3D" id="1.10.10.60">
    <property type="entry name" value="Homeodomain-like"/>
    <property type="match status" value="1"/>
</dbReference>
<proteinExistence type="predicted"/>
<keyword evidence="3" id="KW-0804">Transcription</keyword>
<dbReference type="AlphaFoldDB" id="A0A6P1YP65"/>
<dbReference type="Proteomes" id="UP000464751">
    <property type="component" value="Chromosome"/>
</dbReference>
<dbReference type="SMART" id="SM00342">
    <property type="entry name" value="HTH_ARAC"/>
    <property type="match status" value="1"/>
</dbReference>
<dbReference type="RefSeq" id="WP_163075664.1">
    <property type="nucleotide sequence ID" value="NZ_CP048630.1"/>
</dbReference>
<accession>A0A6P1YP65</accession>